<evidence type="ECO:0000313" key="4">
    <source>
        <dbReference type="Proteomes" id="UP000007110"/>
    </source>
</evidence>
<protein>
    <recommendedName>
        <fullName evidence="2">ZU5 domain-containing protein</fullName>
    </recommendedName>
</protein>
<reference evidence="4" key="1">
    <citation type="submission" date="2015-02" db="EMBL/GenBank/DDBJ databases">
        <title>Genome sequencing for Strongylocentrotus purpuratus.</title>
        <authorList>
            <person name="Murali S."/>
            <person name="Liu Y."/>
            <person name="Vee V."/>
            <person name="English A."/>
            <person name="Wang M."/>
            <person name="Skinner E."/>
            <person name="Han Y."/>
            <person name="Muzny D.M."/>
            <person name="Worley K.C."/>
            <person name="Gibbs R.A."/>
        </authorList>
    </citation>
    <scope>NUCLEOTIDE SEQUENCE</scope>
</reference>
<dbReference type="SMART" id="SM00218">
    <property type="entry name" value="ZU5"/>
    <property type="match status" value="1"/>
</dbReference>
<organism evidence="3 4">
    <name type="scientific">Strongylocentrotus purpuratus</name>
    <name type="common">Purple sea urchin</name>
    <dbReference type="NCBI Taxonomy" id="7668"/>
    <lineage>
        <taxon>Eukaryota</taxon>
        <taxon>Metazoa</taxon>
        <taxon>Echinodermata</taxon>
        <taxon>Eleutherozoa</taxon>
        <taxon>Echinozoa</taxon>
        <taxon>Echinoidea</taxon>
        <taxon>Euechinoidea</taxon>
        <taxon>Echinacea</taxon>
        <taxon>Camarodonta</taxon>
        <taxon>Echinidea</taxon>
        <taxon>Strongylocentrotidae</taxon>
        <taxon>Strongylocentrotus</taxon>
    </lineage>
</organism>
<dbReference type="AlphaFoldDB" id="A0A7M7PFR2"/>
<dbReference type="Proteomes" id="UP000007110">
    <property type="component" value="Unassembled WGS sequence"/>
</dbReference>
<dbReference type="GeneID" id="105444600"/>
<dbReference type="GO" id="GO:0005042">
    <property type="term" value="F:netrin receptor activity"/>
    <property type="evidence" value="ECO:0007669"/>
    <property type="project" value="InterPro"/>
</dbReference>
<dbReference type="KEGG" id="spu:105444600"/>
<evidence type="ECO:0000259" key="2">
    <source>
        <dbReference type="PROSITE" id="PS51145"/>
    </source>
</evidence>
<evidence type="ECO:0000313" key="3">
    <source>
        <dbReference type="EnsemblMetazoa" id="XP_030849665"/>
    </source>
</evidence>
<proteinExistence type="predicted"/>
<name>A0A7M7PFR2_STRPU</name>
<dbReference type="EnsemblMetazoa" id="XM_030993805">
    <property type="protein sequence ID" value="XP_030849665"/>
    <property type="gene ID" value="LOC105444600"/>
</dbReference>
<dbReference type="Pfam" id="PF00791">
    <property type="entry name" value="ZU5"/>
    <property type="match status" value="1"/>
</dbReference>
<evidence type="ECO:0000256" key="1">
    <source>
        <dbReference type="SAM" id="MobiDB-lite"/>
    </source>
</evidence>
<dbReference type="GO" id="GO:0016020">
    <property type="term" value="C:membrane"/>
    <property type="evidence" value="ECO:0007669"/>
    <property type="project" value="InterPro"/>
</dbReference>
<dbReference type="PANTHER" id="PTHR12582:SF41">
    <property type="entry name" value="UNC5C-LIKE PROTEIN"/>
    <property type="match status" value="1"/>
</dbReference>
<dbReference type="Gene3D" id="2.60.220.30">
    <property type="match status" value="1"/>
</dbReference>
<dbReference type="InterPro" id="IPR037936">
    <property type="entry name" value="UNC5A-D"/>
</dbReference>
<dbReference type="RefSeq" id="XP_030849665.1">
    <property type="nucleotide sequence ID" value="XM_030993805.1"/>
</dbReference>
<dbReference type="PANTHER" id="PTHR12582">
    <property type="entry name" value="NETRIN RECEPTOR UNC5"/>
    <property type="match status" value="1"/>
</dbReference>
<dbReference type="InParanoid" id="A0A7M7PFR2"/>
<sequence>MHEMEQHLRKSPSSDEPYARKTIGSKGGILRVKGHGVTLNIPSGALTGNRDIKVQLLGEELPEEFTSKDEVSLCPSVRCFPSGLTFRDPVQLTLTHCAELTEQILSGEGELLLYTREDSQRGSGDQNITRTKLVPPGCEFFRDRINIYVKQFADCWIRIKSNFIHGKKVGCLPFVPIEMPRTRRPIVRCSIYDLTEGHSERIQKEETLYGFRKPMTQECELLVRSTGTDLQIVIKDKKRREFKKKPS</sequence>
<keyword evidence="4" id="KW-1185">Reference proteome</keyword>
<feature type="region of interest" description="Disordered" evidence="1">
    <location>
        <begin position="1"/>
        <end position="21"/>
    </location>
</feature>
<dbReference type="PROSITE" id="PS51145">
    <property type="entry name" value="ZU5"/>
    <property type="match status" value="1"/>
</dbReference>
<reference evidence="3" key="2">
    <citation type="submission" date="2021-01" db="UniProtKB">
        <authorList>
            <consortium name="EnsemblMetazoa"/>
        </authorList>
    </citation>
    <scope>IDENTIFICATION</scope>
</reference>
<feature type="domain" description="ZU5" evidence="2">
    <location>
        <begin position="17"/>
        <end position="161"/>
    </location>
</feature>
<dbReference type="InterPro" id="IPR000906">
    <property type="entry name" value="ZU5_dom"/>
</dbReference>
<accession>A0A7M7PFR2</accession>